<comment type="caution">
    <text evidence="1">The sequence shown here is derived from an EMBL/GenBank/DDBJ whole genome shotgun (WGS) entry which is preliminary data.</text>
</comment>
<dbReference type="EMBL" id="JAUSQM010000001">
    <property type="protein sequence ID" value="MDP9821799.1"/>
    <property type="molecule type" value="Genomic_DNA"/>
</dbReference>
<dbReference type="PANTHER" id="PTHR45947">
    <property type="entry name" value="SULFOQUINOVOSYL TRANSFERASE SQD2"/>
    <property type="match status" value="1"/>
</dbReference>
<gene>
    <name evidence="1" type="ORF">J2S59_001608</name>
</gene>
<evidence type="ECO:0000313" key="2">
    <source>
        <dbReference type="Proteomes" id="UP001240447"/>
    </source>
</evidence>
<dbReference type="CDD" id="cd03801">
    <property type="entry name" value="GT4_PimA-like"/>
    <property type="match status" value="1"/>
</dbReference>
<dbReference type="InterPro" id="IPR050194">
    <property type="entry name" value="Glycosyltransferase_grp1"/>
</dbReference>
<name>A0ABT9NN07_9ACTN</name>
<dbReference type="Gene3D" id="3.40.50.2000">
    <property type="entry name" value="Glycogen Phosphorylase B"/>
    <property type="match status" value="2"/>
</dbReference>
<dbReference type="Proteomes" id="UP001240447">
    <property type="component" value="Unassembled WGS sequence"/>
</dbReference>
<keyword evidence="2" id="KW-1185">Reference proteome</keyword>
<sequence length="252" mass="27018">MIVQIHGSHLDGLLGRSPVSQRWARLGLRAAAVVVVLDSATEERLEELAGRKISRLPNFMQTRSRLEAPRVHAERLLYVGRVAHDKGSGVLLEIGRLLRGGERLTVAGPLDPAIEASFARDAAQLGIHVTGQLAPKEVEDLLRTADVLVLPSFHEGFPMVVLEAMSVGLPVVASDVGACREMLVDGPETAAGVVLPSPSRTSPQEFARATIEILRTGGLSRLYGGQERVDSRYSPSAVISQMRQLGRAGGSK</sequence>
<organism evidence="1 2">
    <name type="scientific">Nocardioides massiliensis</name>
    <dbReference type="NCBI Taxonomy" id="1325935"/>
    <lineage>
        <taxon>Bacteria</taxon>
        <taxon>Bacillati</taxon>
        <taxon>Actinomycetota</taxon>
        <taxon>Actinomycetes</taxon>
        <taxon>Propionibacteriales</taxon>
        <taxon>Nocardioidaceae</taxon>
        <taxon>Nocardioides</taxon>
    </lineage>
</organism>
<accession>A0ABT9NN07</accession>
<dbReference type="SUPFAM" id="SSF53756">
    <property type="entry name" value="UDP-Glycosyltransferase/glycogen phosphorylase"/>
    <property type="match status" value="1"/>
</dbReference>
<dbReference type="Pfam" id="PF13692">
    <property type="entry name" value="Glyco_trans_1_4"/>
    <property type="match status" value="1"/>
</dbReference>
<dbReference type="RefSeq" id="WP_306824993.1">
    <property type="nucleotide sequence ID" value="NZ_JAUSQM010000001.1"/>
</dbReference>
<proteinExistence type="predicted"/>
<reference evidence="1 2" key="1">
    <citation type="submission" date="2023-07" db="EMBL/GenBank/DDBJ databases">
        <title>Sequencing the genomes of 1000 actinobacteria strains.</title>
        <authorList>
            <person name="Klenk H.-P."/>
        </authorList>
    </citation>
    <scope>NUCLEOTIDE SEQUENCE [LARGE SCALE GENOMIC DNA]</scope>
    <source>
        <strain evidence="1 2">GD13</strain>
    </source>
</reference>
<evidence type="ECO:0000313" key="1">
    <source>
        <dbReference type="EMBL" id="MDP9821799.1"/>
    </source>
</evidence>
<protein>
    <submittedName>
        <fullName evidence="1">Glycosyltransferase involved in cell wall biosynthesis</fullName>
    </submittedName>
</protein>
<dbReference type="PANTHER" id="PTHR45947:SF15">
    <property type="entry name" value="TEICHURONIC ACID BIOSYNTHESIS GLYCOSYLTRANSFERASE TUAC-RELATED"/>
    <property type="match status" value="1"/>
</dbReference>